<accession>A0AAW0TU65</accession>
<dbReference type="AlphaFoldDB" id="A0AAW0TU65"/>
<reference evidence="2 3" key="1">
    <citation type="submission" date="2023-03" db="EMBL/GenBank/DDBJ databases">
        <title>High-quality genome of Scylla paramamosain provides insights in environmental adaptation.</title>
        <authorList>
            <person name="Zhang L."/>
        </authorList>
    </citation>
    <scope>NUCLEOTIDE SEQUENCE [LARGE SCALE GENOMIC DNA]</scope>
    <source>
        <strain evidence="2">LZ_2023a</strain>
        <tissue evidence="2">Muscle</tissue>
    </source>
</reference>
<feature type="compositionally biased region" description="Pro residues" evidence="1">
    <location>
        <begin position="238"/>
        <end position="257"/>
    </location>
</feature>
<keyword evidence="3" id="KW-1185">Reference proteome</keyword>
<dbReference type="Proteomes" id="UP001487740">
    <property type="component" value="Unassembled WGS sequence"/>
</dbReference>
<feature type="compositionally biased region" description="Polar residues" evidence="1">
    <location>
        <begin position="133"/>
        <end position="145"/>
    </location>
</feature>
<feature type="compositionally biased region" description="Basic and acidic residues" evidence="1">
    <location>
        <begin position="147"/>
        <end position="158"/>
    </location>
</feature>
<feature type="region of interest" description="Disordered" evidence="1">
    <location>
        <begin position="130"/>
        <end position="161"/>
    </location>
</feature>
<name>A0AAW0TU65_SCYPA</name>
<dbReference type="EMBL" id="JARAKH010000027">
    <property type="protein sequence ID" value="KAK8389822.1"/>
    <property type="molecule type" value="Genomic_DNA"/>
</dbReference>
<comment type="caution">
    <text evidence="2">The sequence shown here is derived from an EMBL/GenBank/DDBJ whole genome shotgun (WGS) entry which is preliminary data.</text>
</comment>
<organism evidence="2 3">
    <name type="scientific">Scylla paramamosain</name>
    <name type="common">Mud crab</name>
    <dbReference type="NCBI Taxonomy" id="85552"/>
    <lineage>
        <taxon>Eukaryota</taxon>
        <taxon>Metazoa</taxon>
        <taxon>Ecdysozoa</taxon>
        <taxon>Arthropoda</taxon>
        <taxon>Crustacea</taxon>
        <taxon>Multicrustacea</taxon>
        <taxon>Malacostraca</taxon>
        <taxon>Eumalacostraca</taxon>
        <taxon>Eucarida</taxon>
        <taxon>Decapoda</taxon>
        <taxon>Pleocyemata</taxon>
        <taxon>Brachyura</taxon>
        <taxon>Eubrachyura</taxon>
        <taxon>Portunoidea</taxon>
        <taxon>Portunidae</taxon>
        <taxon>Portuninae</taxon>
        <taxon>Scylla</taxon>
    </lineage>
</organism>
<evidence type="ECO:0000313" key="2">
    <source>
        <dbReference type="EMBL" id="KAK8389822.1"/>
    </source>
</evidence>
<feature type="region of interest" description="Disordered" evidence="1">
    <location>
        <begin position="238"/>
        <end position="266"/>
    </location>
</feature>
<protein>
    <submittedName>
        <fullName evidence="2">Uncharacterized protein</fullName>
    </submittedName>
</protein>
<sequence length="275" mass="30383">MTISQPREPGITERRSVVRGRLVTVSTFSYRDEKRCNRLLSALLSASPHLVLAKSATWLLECTGRGLDNAFEYKKNRISLVQRFSSEAEIVGTALRALQEHSRCRLPNTSQMMQGVATSSLGSVESPVDAGGLNTNRSTPLSALRTNLERGKEEDRPEGQGWPGRFYLSASYFMVARGATPHSVSLSLVSFHVPIPESTIHPTTPIRLIPIPSPPLPHFLFITIPQTPQYFPTLITLLPPPTPPQSTPPPPPPPPSFVPRHGAFPRNPIWSFVRE</sequence>
<evidence type="ECO:0000256" key="1">
    <source>
        <dbReference type="SAM" id="MobiDB-lite"/>
    </source>
</evidence>
<evidence type="ECO:0000313" key="3">
    <source>
        <dbReference type="Proteomes" id="UP001487740"/>
    </source>
</evidence>
<gene>
    <name evidence="2" type="ORF">O3P69_009074</name>
</gene>
<proteinExistence type="predicted"/>